<dbReference type="GO" id="GO:0020037">
    <property type="term" value="F:heme binding"/>
    <property type="evidence" value="ECO:0007669"/>
    <property type="project" value="InterPro"/>
</dbReference>
<dbReference type="EMBL" id="JARJLG010000088">
    <property type="protein sequence ID" value="KAJ7748813.1"/>
    <property type="molecule type" value="Genomic_DNA"/>
</dbReference>
<dbReference type="GO" id="GO:0016705">
    <property type="term" value="F:oxidoreductase activity, acting on paired donors, with incorporation or reduction of molecular oxygen"/>
    <property type="evidence" value="ECO:0007669"/>
    <property type="project" value="InterPro"/>
</dbReference>
<dbReference type="GO" id="GO:0004497">
    <property type="term" value="F:monooxygenase activity"/>
    <property type="evidence" value="ECO:0007669"/>
    <property type="project" value="UniProtKB-KW"/>
</dbReference>
<keyword evidence="6 14" id="KW-0812">Transmembrane</keyword>
<comment type="similarity">
    <text evidence="4">Belongs to the cytochrome P450 family.</text>
</comment>
<feature type="transmembrane region" description="Helical" evidence="14">
    <location>
        <begin position="12"/>
        <end position="28"/>
    </location>
</feature>
<evidence type="ECO:0000256" key="2">
    <source>
        <dbReference type="ARBA" id="ARBA00004370"/>
    </source>
</evidence>
<comment type="caution">
    <text evidence="15">The sequence shown here is derived from an EMBL/GenBank/DDBJ whole genome shotgun (WGS) entry which is preliminary data.</text>
</comment>
<organism evidence="15 16">
    <name type="scientific">Mycena maculata</name>
    <dbReference type="NCBI Taxonomy" id="230809"/>
    <lineage>
        <taxon>Eukaryota</taxon>
        <taxon>Fungi</taxon>
        <taxon>Dikarya</taxon>
        <taxon>Basidiomycota</taxon>
        <taxon>Agaricomycotina</taxon>
        <taxon>Agaricomycetes</taxon>
        <taxon>Agaricomycetidae</taxon>
        <taxon>Agaricales</taxon>
        <taxon>Marasmiineae</taxon>
        <taxon>Mycenaceae</taxon>
        <taxon>Mycena</taxon>
    </lineage>
</organism>
<dbReference type="Gene3D" id="1.10.630.10">
    <property type="entry name" value="Cytochrome P450"/>
    <property type="match status" value="1"/>
</dbReference>
<evidence type="ECO:0000256" key="1">
    <source>
        <dbReference type="ARBA" id="ARBA00001971"/>
    </source>
</evidence>
<evidence type="ECO:0000256" key="6">
    <source>
        <dbReference type="ARBA" id="ARBA00022692"/>
    </source>
</evidence>
<feature type="transmembrane region" description="Helical" evidence="14">
    <location>
        <begin position="34"/>
        <end position="55"/>
    </location>
</feature>
<keyword evidence="5 13" id="KW-0349">Heme</keyword>
<proteinExistence type="inferred from homology"/>
<sequence>MGPWIMFPEPRGDIILFAYAVFSVALLYPNGSGWARATLLWLALSLVPLALIVAYRVSPFHPLAQFPGPLLNKMTQIRLAYIVYTGKRHLEIARLHDEYGIVVRTGPNTLSINSHDASKRIYAASNCMDKSNAYRPGRLFDGGLFFIREKNIHDQRRRIWANAFSPVNLHAASHTLSRRSRQLAAHLAELDDQPINLSSWIRRWSYDVMGDLTFGKSSRIELMSDGDKDGVISSGQNATVLFEVLLAKRKQAETPEVDICSHLLVGDSESAKKLSDEDLEHDALFAIQAGSDTSSGVLILLLYYILANRDVYQKLTQELNVHFAQANEDDERSLFELPYLGAVVQEGLRLGTPSPGLPRVVPSGGCVIDSTFIPGGTIVGVPAYAQQISGDNFWPEPLDFRPDRWMPGGLGPGSVLNKSAVMCFSSGSFGCLGKTLAIRELYIATAQLLRELEIDLSPSFNHNAFREGIRNMRSTLFQYPLTVVIRPRA</sequence>
<evidence type="ECO:0000256" key="14">
    <source>
        <dbReference type="SAM" id="Phobius"/>
    </source>
</evidence>
<evidence type="ECO:0000256" key="5">
    <source>
        <dbReference type="ARBA" id="ARBA00022617"/>
    </source>
</evidence>
<evidence type="ECO:0000313" key="15">
    <source>
        <dbReference type="EMBL" id="KAJ7748813.1"/>
    </source>
</evidence>
<evidence type="ECO:0000256" key="11">
    <source>
        <dbReference type="ARBA" id="ARBA00023033"/>
    </source>
</evidence>
<evidence type="ECO:0000256" key="3">
    <source>
        <dbReference type="ARBA" id="ARBA00004721"/>
    </source>
</evidence>
<keyword evidence="9" id="KW-0560">Oxidoreductase</keyword>
<dbReference type="Proteomes" id="UP001215280">
    <property type="component" value="Unassembled WGS sequence"/>
</dbReference>
<dbReference type="InterPro" id="IPR001128">
    <property type="entry name" value="Cyt_P450"/>
</dbReference>
<evidence type="ECO:0000256" key="12">
    <source>
        <dbReference type="ARBA" id="ARBA00023136"/>
    </source>
</evidence>
<accession>A0AAD7IR83</accession>
<dbReference type="InterPro" id="IPR036396">
    <property type="entry name" value="Cyt_P450_sf"/>
</dbReference>
<evidence type="ECO:0000256" key="4">
    <source>
        <dbReference type="ARBA" id="ARBA00010617"/>
    </source>
</evidence>
<evidence type="ECO:0000256" key="7">
    <source>
        <dbReference type="ARBA" id="ARBA00022723"/>
    </source>
</evidence>
<dbReference type="GO" id="GO:0005506">
    <property type="term" value="F:iron ion binding"/>
    <property type="evidence" value="ECO:0007669"/>
    <property type="project" value="InterPro"/>
</dbReference>
<feature type="binding site" description="axial binding residue" evidence="13">
    <location>
        <position position="431"/>
    </location>
    <ligand>
        <name>heme</name>
        <dbReference type="ChEBI" id="CHEBI:30413"/>
    </ligand>
    <ligandPart>
        <name>Fe</name>
        <dbReference type="ChEBI" id="CHEBI:18248"/>
    </ligandPart>
</feature>
<reference evidence="15" key="1">
    <citation type="submission" date="2023-03" db="EMBL/GenBank/DDBJ databases">
        <title>Massive genome expansion in bonnet fungi (Mycena s.s.) driven by repeated elements and novel gene families across ecological guilds.</title>
        <authorList>
            <consortium name="Lawrence Berkeley National Laboratory"/>
            <person name="Harder C.B."/>
            <person name="Miyauchi S."/>
            <person name="Viragh M."/>
            <person name="Kuo A."/>
            <person name="Thoen E."/>
            <person name="Andreopoulos B."/>
            <person name="Lu D."/>
            <person name="Skrede I."/>
            <person name="Drula E."/>
            <person name="Henrissat B."/>
            <person name="Morin E."/>
            <person name="Kohler A."/>
            <person name="Barry K."/>
            <person name="LaButti K."/>
            <person name="Morin E."/>
            <person name="Salamov A."/>
            <person name="Lipzen A."/>
            <person name="Mereny Z."/>
            <person name="Hegedus B."/>
            <person name="Baldrian P."/>
            <person name="Stursova M."/>
            <person name="Weitz H."/>
            <person name="Taylor A."/>
            <person name="Grigoriev I.V."/>
            <person name="Nagy L.G."/>
            <person name="Martin F."/>
            <person name="Kauserud H."/>
        </authorList>
    </citation>
    <scope>NUCLEOTIDE SEQUENCE</scope>
    <source>
        <strain evidence="15">CBHHK188m</strain>
    </source>
</reference>
<dbReference type="PRINTS" id="PR00385">
    <property type="entry name" value="P450"/>
</dbReference>
<dbReference type="GO" id="GO:0016020">
    <property type="term" value="C:membrane"/>
    <property type="evidence" value="ECO:0007669"/>
    <property type="project" value="UniProtKB-SubCell"/>
</dbReference>
<dbReference type="AlphaFoldDB" id="A0AAD7IR83"/>
<keyword evidence="16" id="KW-1185">Reference proteome</keyword>
<dbReference type="InterPro" id="IPR002401">
    <property type="entry name" value="Cyt_P450_E_grp-I"/>
</dbReference>
<evidence type="ECO:0000313" key="16">
    <source>
        <dbReference type="Proteomes" id="UP001215280"/>
    </source>
</evidence>
<dbReference type="PANTHER" id="PTHR24305">
    <property type="entry name" value="CYTOCHROME P450"/>
    <property type="match status" value="1"/>
</dbReference>
<evidence type="ECO:0000256" key="8">
    <source>
        <dbReference type="ARBA" id="ARBA00022989"/>
    </source>
</evidence>
<protein>
    <submittedName>
        <fullName evidence="15">Cytochrome P450</fullName>
    </submittedName>
</protein>
<evidence type="ECO:0000256" key="13">
    <source>
        <dbReference type="PIRSR" id="PIRSR602401-1"/>
    </source>
</evidence>
<evidence type="ECO:0000256" key="9">
    <source>
        <dbReference type="ARBA" id="ARBA00023002"/>
    </source>
</evidence>
<dbReference type="InterPro" id="IPR050121">
    <property type="entry name" value="Cytochrome_P450_monoxygenase"/>
</dbReference>
<gene>
    <name evidence="15" type="ORF">DFH07DRAFT_775630</name>
</gene>
<keyword evidence="7 13" id="KW-0479">Metal-binding</keyword>
<comment type="subcellular location">
    <subcellularLocation>
        <location evidence="2">Membrane</location>
    </subcellularLocation>
</comment>
<name>A0AAD7IR83_9AGAR</name>
<keyword evidence="12 14" id="KW-0472">Membrane</keyword>
<comment type="pathway">
    <text evidence="3">Secondary metabolite biosynthesis; terpenoid biosynthesis.</text>
</comment>
<evidence type="ECO:0000256" key="10">
    <source>
        <dbReference type="ARBA" id="ARBA00023004"/>
    </source>
</evidence>
<comment type="cofactor">
    <cofactor evidence="1 13">
        <name>heme</name>
        <dbReference type="ChEBI" id="CHEBI:30413"/>
    </cofactor>
</comment>
<keyword evidence="10 13" id="KW-0408">Iron</keyword>
<dbReference type="Pfam" id="PF00067">
    <property type="entry name" value="p450"/>
    <property type="match status" value="2"/>
</dbReference>
<dbReference type="PRINTS" id="PR00463">
    <property type="entry name" value="EP450I"/>
</dbReference>
<keyword evidence="8 14" id="KW-1133">Transmembrane helix</keyword>
<dbReference type="PANTHER" id="PTHR24305:SF166">
    <property type="entry name" value="CYTOCHROME P450 12A4, MITOCHONDRIAL-RELATED"/>
    <property type="match status" value="1"/>
</dbReference>
<dbReference type="SUPFAM" id="SSF48264">
    <property type="entry name" value="Cytochrome P450"/>
    <property type="match status" value="1"/>
</dbReference>
<keyword evidence="11" id="KW-0503">Monooxygenase</keyword>